<dbReference type="AlphaFoldDB" id="A0A4R7VLX7"/>
<dbReference type="Proteomes" id="UP000295804">
    <property type="component" value="Unassembled WGS sequence"/>
</dbReference>
<accession>A0A4R7VLX7</accession>
<evidence type="ECO:0000313" key="2">
    <source>
        <dbReference type="Proteomes" id="UP000295804"/>
    </source>
</evidence>
<organism evidence="1 2">
    <name type="scientific">Pseudomonas helmanticensis</name>
    <dbReference type="NCBI Taxonomy" id="1471381"/>
    <lineage>
        <taxon>Bacteria</taxon>
        <taxon>Pseudomonadati</taxon>
        <taxon>Pseudomonadota</taxon>
        <taxon>Gammaproteobacteria</taxon>
        <taxon>Pseudomonadales</taxon>
        <taxon>Pseudomonadaceae</taxon>
        <taxon>Pseudomonas</taxon>
    </lineage>
</organism>
<comment type="caution">
    <text evidence="1">The sequence shown here is derived from an EMBL/GenBank/DDBJ whole genome shotgun (WGS) entry which is preliminary data.</text>
</comment>
<proteinExistence type="predicted"/>
<dbReference type="RefSeq" id="WP_134175106.1">
    <property type="nucleotide sequence ID" value="NZ_SOCQ01000003.1"/>
</dbReference>
<sequence length="125" mass="15074">MKRKPEYFVLRGLLFLFDIENTDDDAREKIIVSKNVNDKKELAELFDILMKPEFLSYSVEEREWCVETLKHYLDVDDDFDAVFTKITTYFDDDVEDQRQFMQVLLNCLLRYQIENLKVDPVKNFD</sequence>
<name>A0A4R7VLX7_9PSED</name>
<reference evidence="1 2" key="1">
    <citation type="submission" date="2019-03" db="EMBL/GenBank/DDBJ databases">
        <title>Genomic analyses of the natural microbiome of Caenorhabditis elegans.</title>
        <authorList>
            <person name="Samuel B."/>
        </authorList>
    </citation>
    <scope>NUCLEOTIDE SEQUENCE [LARGE SCALE GENOMIC DNA]</scope>
    <source>
        <strain evidence="1 2">BIGb0525</strain>
    </source>
</reference>
<dbReference type="EMBL" id="SOCQ01000003">
    <property type="protein sequence ID" value="TDV50590.1"/>
    <property type="molecule type" value="Genomic_DNA"/>
</dbReference>
<evidence type="ECO:0000313" key="1">
    <source>
        <dbReference type="EMBL" id="TDV50590.1"/>
    </source>
</evidence>
<protein>
    <submittedName>
        <fullName evidence="1">Uncharacterized protein</fullName>
    </submittedName>
</protein>
<gene>
    <name evidence="1" type="ORF">EDF87_103222</name>
</gene>